<dbReference type="PANTHER" id="PTHR45810:SF1">
    <property type="entry name" value="HISTONE H3-LIKE CENTROMERIC PROTEIN A"/>
    <property type="match status" value="1"/>
</dbReference>
<feature type="compositionally biased region" description="Basic residues" evidence="2">
    <location>
        <begin position="75"/>
        <end position="87"/>
    </location>
</feature>
<evidence type="ECO:0000256" key="1">
    <source>
        <dbReference type="ARBA" id="ARBA00010343"/>
    </source>
</evidence>
<evidence type="ECO:0000256" key="2">
    <source>
        <dbReference type="SAM" id="MobiDB-lite"/>
    </source>
</evidence>
<dbReference type="Pfam" id="PF00125">
    <property type="entry name" value="Histone"/>
    <property type="match status" value="1"/>
</dbReference>
<gene>
    <name evidence="4" type="ORF">C9374_006153</name>
</gene>
<dbReference type="InterPro" id="IPR000164">
    <property type="entry name" value="Histone_H3/CENP-A"/>
</dbReference>
<evidence type="ECO:0000313" key="5">
    <source>
        <dbReference type="Proteomes" id="UP000816034"/>
    </source>
</evidence>
<name>A0AA88KHG8_NAELO</name>
<feature type="region of interest" description="Disordered" evidence="2">
    <location>
        <begin position="50"/>
        <end position="103"/>
    </location>
</feature>
<dbReference type="InterPro" id="IPR007125">
    <property type="entry name" value="H2A/H2B/H3"/>
</dbReference>
<comment type="similarity">
    <text evidence="1">Belongs to the histone H3 family.</text>
</comment>
<dbReference type="GeneID" id="68098607"/>
<protein>
    <recommendedName>
        <fullName evidence="3">Core Histone H2A/H2B/H3 domain-containing protein</fullName>
    </recommendedName>
</protein>
<feature type="region of interest" description="Disordered" evidence="2">
    <location>
        <begin position="1"/>
        <end position="22"/>
    </location>
</feature>
<dbReference type="GO" id="GO:0046982">
    <property type="term" value="F:protein heterodimerization activity"/>
    <property type="evidence" value="ECO:0007669"/>
    <property type="project" value="InterPro"/>
</dbReference>
<reference evidence="4 5" key="1">
    <citation type="journal article" date="2018" name="BMC Genomics">
        <title>The genome of Naegleria lovaniensis, the basis for a comparative approach to unravel pathogenicity factors of the human pathogenic amoeba N. fowleri.</title>
        <authorList>
            <person name="Liechti N."/>
            <person name="Schurch N."/>
            <person name="Bruggmann R."/>
            <person name="Wittwer M."/>
        </authorList>
    </citation>
    <scope>NUCLEOTIDE SEQUENCE [LARGE SCALE GENOMIC DNA]</scope>
    <source>
        <strain evidence="4 5">ATCC 30569</strain>
    </source>
</reference>
<dbReference type="AlphaFoldDB" id="A0AA88KHG8"/>
<feature type="compositionally biased region" description="Basic and acidic residues" evidence="2">
    <location>
        <begin position="1"/>
        <end position="12"/>
    </location>
</feature>
<dbReference type="PANTHER" id="PTHR45810">
    <property type="entry name" value="HISTONE H3.2"/>
    <property type="match status" value="1"/>
</dbReference>
<dbReference type="SUPFAM" id="SSF47113">
    <property type="entry name" value="Histone-fold"/>
    <property type="match status" value="1"/>
</dbReference>
<dbReference type="InterPro" id="IPR009072">
    <property type="entry name" value="Histone-fold"/>
</dbReference>
<organism evidence="4 5">
    <name type="scientific">Naegleria lovaniensis</name>
    <name type="common">Amoeba</name>
    <dbReference type="NCBI Taxonomy" id="51637"/>
    <lineage>
        <taxon>Eukaryota</taxon>
        <taxon>Discoba</taxon>
        <taxon>Heterolobosea</taxon>
        <taxon>Tetramitia</taxon>
        <taxon>Eutetramitia</taxon>
        <taxon>Vahlkampfiidae</taxon>
        <taxon>Naegleria</taxon>
    </lineage>
</organism>
<dbReference type="PRINTS" id="PR00622">
    <property type="entry name" value="HISTONEH3"/>
</dbReference>
<dbReference type="SMART" id="SM00428">
    <property type="entry name" value="H3"/>
    <property type="match status" value="1"/>
</dbReference>
<evidence type="ECO:0000313" key="4">
    <source>
        <dbReference type="EMBL" id="KAG2381769.1"/>
    </source>
</evidence>
<dbReference type="EMBL" id="PYSW02000026">
    <property type="protein sequence ID" value="KAG2381769.1"/>
    <property type="molecule type" value="Genomic_DNA"/>
</dbReference>
<dbReference type="RefSeq" id="XP_044547448.1">
    <property type="nucleotide sequence ID" value="XM_044695982.1"/>
</dbReference>
<dbReference type="GO" id="GO:0000786">
    <property type="term" value="C:nucleosome"/>
    <property type="evidence" value="ECO:0007669"/>
    <property type="project" value="InterPro"/>
</dbReference>
<keyword evidence="5" id="KW-1185">Reference proteome</keyword>
<comment type="caution">
    <text evidence="4">The sequence shown here is derived from an EMBL/GenBank/DDBJ whole genome shotgun (WGS) entry which is preliminary data.</text>
</comment>
<dbReference type="GO" id="GO:0003677">
    <property type="term" value="F:DNA binding"/>
    <property type="evidence" value="ECO:0007669"/>
    <property type="project" value="InterPro"/>
</dbReference>
<dbReference type="Gene3D" id="1.10.20.10">
    <property type="entry name" value="Histone, subunit A"/>
    <property type="match status" value="1"/>
</dbReference>
<dbReference type="CDD" id="cd22911">
    <property type="entry name" value="HFD_H3"/>
    <property type="match status" value="1"/>
</dbReference>
<feature type="domain" description="Core Histone H2A/H2B/H3" evidence="3">
    <location>
        <begin position="105"/>
        <end position="177"/>
    </location>
</feature>
<evidence type="ECO:0000259" key="3">
    <source>
        <dbReference type="Pfam" id="PF00125"/>
    </source>
</evidence>
<sequence length="213" mass="24794">MSQKQKERKEQPQIEGNAYLQERSMQQGLDWSLDPMDSIDELFRDFERGTNKECSSASTVDPEPNKHFNQFSTKAPRKALKAPRKAIKVPQTSPPKTKKPRRWKKGTVALREIKKYQRSTELLIPKANFVRIVRDIANRGREDSPFRFSADALLALQEVAEHYLVNLFENAYLCCKYYRCHLENSINLQALHAGRVTLMTKDIELIKRIMELN</sequence>
<proteinExistence type="inferred from homology"/>
<accession>A0AA88KHG8</accession>
<dbReference type="GO" id="GO:0030527">
    <property type="term" value="F:structural constituent of chromatin"/>
    <property type="evidence" value="ECO:0007669"/>
    <property type="project" value="InterPro"/>
</dbReference>
<dbReference type="Proteomes" id="UP000816034">
    <property type="component" value="Unassembled WGS sequence"/>
</dbReference>